<feature type="region of interest" description="Disordered" evidence="1">
    <location>
        <begin position="1"/>
        <end position="20"/>
    </location>
</feature>
<dbReference type="AlphaFoldDB" id="A0A2N7X2Q0"/>
<protein>
    <submittedName>
        <fullName evidence="3">DUF2335 domain-containing protein</fullName>
    </submittedName>
</protein>
<organism evidence="3 4">
    <name type="scientific">Trinickia symbiotica</name>
    <dbReference type="NCBI Taxonomy" id="863227"/>
    <lineage>
        <taxon>Bacteria</taxon>
        <taxon>Pseudomonadati</taxon>
        <taxon>Pseudomonadota</taxon>
        <taxon>Betaproteobacteria</taxon>
        <taxon>Burkholderiales</taxon>
        <taxon>Burkholderiaceae</taxon>
        <taxon>Trinickia</taxon>
    </lineage>
</organism>
<feature type="transmembrane region" description="Helical" evidence="2">
    <location>
        <begin position="136"/>
        <end position="154"/>
    </location>
</feature>
<dbReference type="RefSeq" id="WP_083925773.1">
    <property type="nucleotide sequence ID" value="NZ_KB890198.1"/>
</dbReference>
<dbReference type="OrthoDB" id="9133735at2"/>
<evidence type="ECO:0000256" key="1">
    <source>
        <dbReference type="SAM" id="MobiDB-lite"/>
    </source>
</evidence>
<sequence length="174" mass="18597">MAQSPALVGVSERDNPPGSEIGVVEPAEADLVGLKVEKPELQELVEHSVLLALQSESYRGPVPKPEHLRQYEEILPGAARIIVEEFQANGRHSREVEMAGLRSTTSIDTRAQWIAGGLVLVGFGLVYELSMTGHDSVAIAVAVGLLGTVITGFLTGSAHRSKPKDDKTDDGEPH</sequence>
<reference evidence="3 4" key="1">
    <citation type="submission" date="2018-01" db="EMBL/GenBank/DDBJ databases">
        <title>Whole genome analyses suggest that Burkholderia sensu lato contains two further novel genera in the rhizoxinica-symbiotica group Mycetohabitans gen. nov., and Trinickia gen. nov.: implications for the evolution of diazotrophy and nodulation in the Burkholderiaceae.</title>
        <authorList>
            <person name="Estrada-de los Santos P."/>
            <person name="Palmer M."/>
            <person name="Chavez-Ramirez B."/>
            <person name="Beukes C."/>
            <person name="Steenkamp E.T."/>
            <person name="Hirsch A.M."/>
            <person name="Manyaka P."/>
            <person name="Maluk M."/>
            <person name="Lafos M."/>
            <person name="Crook M."/>
            <person name="Gross E."/>
            <person name="Simon M.F."/>
            <person name="Bueno dos Reis Junior F."/>
            <person name="Poole P.S."/>
            <person name="Venter S.N."/>
            <person name="James E.K."/>
        </authorList>
    </citation>
    <scope>NUCLEOTIDE SEQUENCE [LARGE SCALE GENOMIC DNA]</scope>
    <source>
        <strain evidence="3 4">JPY 581</strain>
    </source>
</reference>
<feature type="transmembrane region" description="Helical" evidence="2">
    <location>
        <begin position="111"/>
        <end position="130"/>
    </location>
</feature>
<proteinExistence type="predicted"/>
<dbReference type="Proteomes" id="UP000235777">
    <property type="component" value="Unassembled WGS sequence"/>
</dbReference>
<dbReference type="EMBL" id="PNYC01000008">
    <property type="protein sequence ID" value="PMS36016.1"/>
    <property type="molecule type" value="Genomic_DNA"/>
</dbReference>
<keyword evidence="2" id="KW-0472">Membrane</keyword>
<accession>A0A2N7X2Q0</accession>
<dbReference type="InterPro" id="IPR019284">
    <property type="entry name" value="RP532"/>
</dbReference>
<keyword evidence="2" id="KW-1133">Transmembrane helix</keyword>
<evidence type="ECO:0000256" key="2">
    <source>
        <dbReference type="SAM" id="Phobius"/>
    </source>
</evidence>
<evidence type="ECO:0000313" key="3">
    <source>
        <dbReference type="EMBL" id="PMS36016.1"/>
    </source>
</evidence>
<name>A0A2N7X2Q0_9BURK</name>
<keyword evidence="4" id="KW-1185">Reference proteome</keyword>
<dbReference type="Pfam" id="PF10097">
    <property type="entry name" value="DUF2335"/>
    <property type="match status" value="1"/>
</dbReference>
<gene>
    <name evidence="3" type="ORF">C0Z20_14185</name>
</gene>
<keyword evidence="2" id="KW-0812">Transmembrane</keyword>
<comment type="caution">
    <text evidence="3">The sequence shown here is derived from an EMBL/GenBank/DDBJ whole genome shotgun (WGS) entry which is preliminary data.</text>
</comment>
<evidence type="ECO:0000313" key="4">
    <source>
        <dbReference type="Proteomes" id="UP000235777"/>
    </source>
</evidence>
<dbReference type="STRING" id="863227.GCA_000373005_04358"/>